<comment type="caution">
    <text evidence="1">The sequence shown here is derived from an EMBL/GenBank/DDBJ whole genome shotgun (WGS) entry which is preliminary data.</text>
</comment>
<dbReference type="Proteomes" id="UP001241603">
    <property type="component" value="Unassembled WGS sequence"/>
</dbReference>
<dbReference type="EMBL" id="JAUSVO010000001">
    <property type="protein sequence ID" value="MDQ0436489.1"/>
    <property type="molecule type" value="Genomic_DNA"/>
</dbReference>
<gene>
    <name evidence="1" type="ORF">QO014_000859</name>
</gene>
<evidence type="ECO:0000313" key="2">
    <source>
        <dbReference type="Proteomes" id="UP001241603"/>
    </source>
</evidence>
<sequence length="69" mass="7224">MTFEVTCDEAQSDLFTSSGLRRCGRPDGRTPICYAGPASQASIDAVPLGTGFEASIYPIPLAATGETRV</sequence>
<organism evidence="1 2">
    <name type="scientific">Kaistia dalseonensis</name>
    <dbReference type="NCBI Taxonomy" id="410840"/>
    <lineage>
        <taxon>Bacteria</taxon>
        <taxon>Pseudomonadati</taxon>
        <taxon>Pseudomonadota</taxon>
        <taxon>Alphaproteobacteria</taxon>
        <taxon>Hyphomicrobiales</taxon>
        <taxon>Kaistiaceae</taxon>
        <taxon>Kaistia</taxon>
    </lineage>
</organism>
<reference evidence="1 2" key="1">
    <citation type="submission" date="2023-07" db="EMBL/GenBank/DDBJ databases">
        <title>Genomic Encyclopedia of Type Strains, Phase IV (KMG-IV): sequencing the most valuable type-strain genomes for metagenomic binning, comparative biology and taxonomic classification.</title>
        <authorList>
            <person name="Goeker M."/>
        </authorList>
    </citation>
    <scope>NUCLEOTIDE SEQUENCE [LARGE SCALE GENOMIC DNA]</scope>
    <source>
        <strain evidence="1 2">B6-8</strain>
    </source>
</reference>
<name>A0ABU0H2F5_9HYPH</name>
<evidence type="ECO:0000313" key="1">
    <source>
        <dbReference type="EMBL" id="MDQ0436489.1"/>
    </source>
</evidence>
<proteinExistence type="predicted"/>
<keyword evidence="2" id="KW-1185">Reference proteome</keyword>
<protein>
    <submittedName>
        <fullName evidence="1">Uncharacterized protein</fullName>
    </submittedName>
</protein>
<accession>A0ABU0H2F5</accession>